<dbReference type="Proteomes" id="UP000517916">
    <property type="component" value="Unassembled WGS sequence"/>
</dbReference>
<dbReference type="SUPFAM" id="SSF51735">
    <property type="entry name" value="NAD(P)-binding Rossmann-fold domains"/>
    <property type="match status" value="1"/>
</dbReference>
<dbReference type="EMBL" id="JACJID010000001">
    <property type="protein sequence ID" value="MBA8923601.1"/>
    <property type="molecule type" value="Genomic_DNA"/>
</dbReference>
<dbReference type="Pfam" id="PF05368">
    <property type="entry name" value="NmrA"/>
    <property type="match status" value="1"/>
</dbReference>
<dbReference type="PANTHER" id="PTHR43162:SF1">
    <property type="entry name" value="PRESTALK A DIFFERENTIATION PROTEIN A"/>
    <property type="match status" value="1"/>
</dbReference>
<comment type="caution">
    <text evidence="2">The sequence shown here is derived from an EMBL/GenBank/DDBJ whole genome shotgun (WGS) entry which is preliminary data.</text>
</comment>
<dbReference type="PANTHER" id="PTHR43162">
    <property type="match status" value="1"/>
</dbReference>
<reference evidence="2 3" key="1">
    <citation type="submission" date="2020-08" db="EMBL/GenBank/DDBJ databases">
        <title>Genomic Encyclopedia of Archaeal and Bacterial Type Strains, Phase II (KMG-II): from individual species to whole genera.</title>
        <authorList>
            <person name="Goeker M."/>
        </authorList>
    </citation>
    <scope>NUCLEOTIDE SEQUENCE [LARGE SCALE GENOMIC DNA]</scope>
    <source>
        <strain evidence="2 3">DSM 43850</strain>
    </source>
</reference>
<dbReference type="InterPro" id="IPR051604">
    <property type="entry name" value="Ergot_Alk_Oxidoreductase"/>
</dbReference>
<dbReference type="InterPro" id="IPR008030">
    <property type="entry name" value="NmrA-like"/>
</dbReference>
<sequence>MAEAAHGEQSTIHRCSTFIDESRVLMILITGATGTIGGALARRLTADGVPFRALVRREGVTIPGAEVVVGDLDDPATLPEAFVGVSQLFLNTPGPYPDEEPVIAQQLAAIDAAVAAGVEHVVKVSAVGARAGGPMPFGTHAKIEAYLADSGLAGTVLRPNTVMQNLVRGITIFTPDGDLFEAFGGKIAHVDARDVADCAFAVLTGSAPRGGAHDLTGPGALTAAELAAALSAALDREIGLVQPDLDELEPILVGQGMPESYVKHFVELARLVTAGALAEVTTAVTDLTGNSPRSIEAFIAEHRDQLRGVPAKSFWA</sequence>
<evidence type="ECO:0000313" key="3">
    <source>
        <dbReference type="Proteomes" id="UP000517916"/>
    </source>
</evidence>
<name>A0ABR6BA31_9PSEU</name>
<organism evidence="2 3">
    <name type="scientific">Kutzneria viridogrisea</name>
    <dbReference type="NCBI Taxonomy" id="47990"/>
    <lineage>
        <taxon>Bacteria</taxon>
        <taxon>Bacillati</taxon>
        <taxon>Actinomycetota</taxon>
        <taxon>Actinomycetes</taxon>
        <taxon>Pseudonocardiales</taxon>
        <taxon>Pseudonocardiaceae</taxon>
        <taxon>Kutzneria</taxon>
    </lineage>
</organism>
<dbReference type="Gene3D" id="3.90.25.10">
    <property type="entry name" value="UDP-galactose 4-epimerase, domain 1"/>
    <property type="match status" value="1"/>
</dbReference>
<protein>
    <submittedName>
        <fullName evidence="2">Uncharacterized protein YbjT (DUF2867 family)</fullName>
    </submittedName>
</protein>
<evidence type="ECO:0000313" key="2">
    <source>
        <dbReference type="EMBL" id="MBA8923601.1"/>
    </source>
</evidence>
<evidence type="ECO:0000259" key="1">
    <source>
        <dbReference type="Pfam" id="PF05368"/>
    </source>
</evidence>
<accession>A0ABR6BA31</accession>
<dbReference type="Gene3D" id="3.40.50.720">
    <property type="entry name" value="NAD(P)-binding Rossmann-like Domain"/>
    <property type="match status" value="1"/>
</dbReference>
<dbReference type="RefSeq" id="WP_182836296.1">
    <property type="nucleotide sequence ID" value="NZ_BAAABQ010000062.1"/>
</dbReference>
<gene>
    <name evidence="2" type="ORF">BC739_000798</name>
</gene>
<dbReference type="InterPro" id="IPR036291">
    <property type="entry name" value="NAD(P)-bd_dom_sf"/>
</dbReference>
<proteinExistence type="predicted"/>
<feature type="domain" description="NmrA-like" evidence="1">
    <location>
        <begin position="27"/>
        <end position="274"/>
    </location>
</feature>
<keyword evidence="3" id="KW-1185">Reference proteome</keyword>